<dbReference type="EMBL" id="JAXUIC010000008">
    <property type="protein sequence ID" value="KAK4579231.1"/>
    <property type="molecule type" value="Genomic_DNA"/>
</dbReference>
<keyword evidence="2" id="KW-1185">Reference proteome</keyword>
<organism evidence="1 2">
    <name type="scientific">Quercus rubra</name>
    <name type="common">Northern red oak</name>
    <name type="synonym">Quercus borealis</name>
    <dbReference type="NCBI Taxonomy" id="3512"/>
    <lineage>
        <taxon>Eukaryota</taxon>
        <taxon>Viridiplantae</taxon>
        <taxon>Streptophyta</taxon>
        <taxon>Embryophyta</taxon>
        <taxon>Tracheophyta</taxon>
        <taxon>Spermatophyta</taxon>
        <taxon>Magnoliopsida</taxon>
        <taxon>eudicotyledons</taxon>
        <taxon>Gunneridae</taxon>
        <taxon>Pentapetalae</taxon>
        <taxon>rosids</taxon>
        <taxon>fabids</taxon>
        <taxon>Fagales</taxon>
        <taxon>Fagaceae</taxon>
        <taxon>Quercus</taxon>
    </lineage>
</organism>
<accession>A0AAN7IMX5</accession>
<protein>
    <submittedName>
        <fullName evidence="1">Uncharacterized protein</fullName>
    </submittedName>
</protein>
<comment type="caution">
    <text evidence="1">The sequence shown here is derived from an EMBL/GenBank/DDBJ whole genome shotgun (WGS) entry which is preliminary data.</text>
</comment>
<reference evidence="1 2" key="1">
    <citation type="journal article" date="2023" name="G3 (Bethesda)">
        <title>A haplotype-resolved chromosome-scale genome for Quercus rubra L. provides insights into the genetics of adaptive traits for red oak species.</title>
        <authorList>
            <person name="Kapoor B."/>
            <person name="Jenkins J."/>
            <person name="Schmutz J."/>
            <person name="Zhebentyayeva T."/>
            <person name="Kuelheim C."/>
            <person name="Coggeshall M."/>
            <person name="Heim C."/>
            <person name="Lasky J.R."/>
            <person name="Leites L."/>
            <person name="Islam-Faridi N."/>
            <person name="Romero-Severson J."/>
            <person name="DeLeo V.L."/>
            <person name="Lucas S.M."/>
            <person name="Lazic D."/>
            <person name="Gailing O."/>
            <person name="Carlson J."/>
            <person name="Staton M."/>
        </authorList>
    </citation>
    <scope>NUCLEOTIDE SEQUENCE [LARGE SCALE GENOMIC DNA]</scope>
    <source>
        <strain evidence="1">Pseudo-F2</strain>
    </source>
</reference>
<evidence type="ECO:0000313" key="2">
    <source>
        <dbReference type="Proteomes" id="UP001324115"/>
    </source>
</evidence>
<evidence type="ECO:0000313" key="1">
    <source>
        <dbReference type="EMBL" id="KAK4579231.1"/>
    </source>
</evidence>
<sequence>MTISPSSKTSFVSKHLTTCLIVGLDSSASLEYIKPNLSTKVASTSSNSTPNLESTTSRIAPNLHFSQTQSTSMSSLGNALGSIGLLPHTTSSNKAPKANTSKLVFGLPMRPTTLVVLGLKPCSYSLARLKSFNLQLNSESNNTLPALISL</sequence>
<dbReference type="Proteomes" id="UP001324115">
    <property type="component" value="Unassembled WGS sequence"/>
</dbReference>
<proteinExistence type="predicted"/>
<gene>
    <name evidence="1" type="ORF">RGQ29_029061</name>
</gene>
<dbReference type="AlphaFoldDB" id="A0AAN7IMX5"/>
<name>A0AAN7IMX5_QUERU</name>